<proteinExistence type="predicted"/>
<dbReference type="PaxDb" id="3880-AET02844"/>
<name>G7LAX9_MEDTR</name>
<reference evidence="2" key="3">
    <citation type="submission" date="2015-04" db="UniProtKB">
        <authorList>
            <consortium name="EnsemblPlants"/>
        </authorList>
    </citation>
    <scope>IDENTIFICATION</scope>
    <source>
        <strain evidence="2">cv. Jemalong A17</strain>
    </source>
</reference>
<organism evidence="1 3">
    <name type="scientific">Medicago truncatula</name>
    <name type="common">Barrel medic</name>
    <name type="synonym">Medicago tribuloides</name>
    <dbReference type="NCBI Taxonomy" id="3880"/>
    <lineage>
        <taxon>Eukaryota</taxon>
        <taxon>Viridiplantae</taxon>
        <taxon>Streptophyta</taxon>
        <taxon>Embryophyta</taxon>
        <taxon>Tracheophyta</taxon>
        <taxon>Spermatophyta</taxon>
        <taxon>Magnoliopsida</taxon>
        <taxon>eudicotyledons</taxon>
        <taxon>Gunneridae</taxon>
        <taxon>Pentapetalae</taxon>
        <taxon>rosids</taxon>
        <taxon>fabids</taxon>
        <taxon>Fabales</taxon>
        <taxon>Fabaceae</taxon>
        <taxon>Papilionoideae</taxon>
        <taxon>50 kb inversion clade</taxon>
        <taxon>NPAAA clade</taxon>
        <taxon>Hologalegina</taxon>
        <taxon>IRL clade</taxon>
        <taxon>Trifolieae</taxon>
        <taxon>Medicago</taxon>
    </lineage>
</organism>
<dbReference type="EnsemblPlants" id="AET02844">
    <property type="protein sequence ID" value="AET02844"/>
    <property type="gene ID" value="MTR_8g055950"/>
</dbReference>
<evidence type="ECO:0000313" key="3">
    <source>
        <dbReference type="Proteomes" id="UP000002051"/>
    </source>
</evidence>
<accession>G7LAX9</accession>
<evidence type="ECO:0000313" key="1">
    <source>
        <dbReference type="EMBL" id="AET02844.2"/>
    </source>
</evidence>
<sequence length="227" mass="25760">MKTGSKMDQKSDIFLRAKTRKHATLLLEQSTRFAPGSARPVHKFLDLPLLPVQKCTIVHSLGGLETVFFRTFGVPHLSYNIHIMVDSFNLCFKNNSQIDQVDRFIRWNNDNYSCVILNVDGSCMGTPVRAGFGRTIRNSVGYYLSGFSGCIDVSFDILTCLLYQSLRCINLLKGPPMRYHIYGNHCANFFAKLGANSDTELLYHASHPDELLHVLRMNTVETLYSRE</sequence>
<dbReference type="HOGENOM" id="CLU_1221295_0_0_1"/>
<dbReference type="Proteomes" id="UP000002051">
    <property type="component" value="Chromosome 8"/>
</dbReference>
<dbReference type="AlphaFoldDB" id="G7LAX9"/>
<gene>
    <name evidence="1" type="ordered locus">MTR_8g055950</name>
</gene>
<dbReference type="EMBL" id="CM001224">
    <property type="protein sequence ID" value="AET02844.2"/>
    <property type="molecule type" value="Genomic_DNA"/>
</dbReference>
<reference evidence="1 3" key="1">
    <citation type="journal article" date="2011" name="Nature">
        <title>The Medicago genome provides insight into the evolution of rhizobial symbioses.</title>
        <authorList>
            <person name="Young N.D."/>
            <person name="Debelle F."/>
            <person name="Oldroyd G.E."/>
            <person name="Geurts R."/>
            <person name="Cannon S.B."/>
            <person name="Udvardi M.K."/>
            <person name="Benedito V.A."/>
            <person name="Mayer K.F."/>
            <person name="Gouzy J."/>
            <person name="Schoof H."/>
            <person name="Van de Peer Y."/>
            <person name="Proost S."/>
            <person name="Cook D.R."/>
            <person name="Meyers B.C."/>
            <person name="Spannagl M."/>
            <person name="Cheung F."/>
            <person name="De Mita S."/>
            <person name="Krishnakumar V."/>
            <person name="Gundlach H."/>
            <person name="Zhou S."/>
            <person name="Mudge J."/>
            <person name="Bharti A.K."/>
            <person name="Murray J.D."/>
            <person name="Naoumkina M.A."/>
            <person name="Rosen B."/>
            <person name="Silverstein K.A."/>
            <person name="Tang H."/>
            <person name="Rombauts S."/>
            <person name="Zhao P.X."/>
            <person name="Zhou P."/>
            <person name="Barbe V."/>
            <person name="Bardou P."/>
            <person name="Bechner M."/>
            <person name="Bellec A."/>
            <person name="Berger A."/>
            <person name="Berges H."/>
            <person name="Bidwell S."/>
            <person name="Bisseling T."/>
            <person name="Choisne N."/>
            <person name="Couloux A."/>
            <person name="Denny R."/>
            <person name="Deshpande S."/>
            <person name="Dai X."/>
            <person name="Doyle J.J."/>
            <person name="Dudez A.M."/>
            <person name="Farmer A.D."/>
            <person name="Fouteau S."/>
            <person name="Franken C."/>
            <person name="Gibelin C."/>
            <person name="Gish J."/>
            <person name="Goldstein S."/>
            <person name="Gonzalez A.J."/>
            <person name="Green P.J."/>
            <person name="Hallab A."/>
            <person name="Hartog M."/>
            <person name="Hua A."/>
            <person name="Humphray S.J."/>
            <person name="Jeong D.H."/>
            <person name="Jing Y."/>
            <person name="Jocker A."/>
            <person name="Kenton S.M."/>
            <person name="Kim D.J."/>
            <person name="Klee K."/>
            <person name="Lai H."/>
            <person name="Lang C."/>
            <person name="Lin S."/>
            <person name="Macmil S.L."/>
            <person name="Magdelenat G."/>
            <person name="Matthews L."/>
            <person name="McCorrison J."/>
            <person name="Monaghan E.L."/>
            <person name="Mun J.H."/>
            <person name="Najar F.Z."/>
            <person name="Nicholson C."/>
            <person name="Noirot C."/>
            <person name="O'Bleness M."/>
            <person name="Paule C.R."/>
            <person name="Poulain J."/>
            <person name="Prion F."/>
            <person name="Qin B."/>
            <person name="Qu C."/>
            <person name="Retzel E.F."/>
            <person name="Riddle C."/>
            <person name="Sallet E."/>
            <person name="Samain S."/>
            <person name="Samson N."/>
            <person name="Sanders I."/>
            <person name="Saurat O."/>
            <person name="Scarpelli C."/>
            <person name="Schiex T."/>
            <person name="Segurens B."/>
            <person name="Severin A.J."/>
            <person name="Sherrier D.J."/>
            <person name="Shi R."/>
            <person name="Sims S."/>
            <person name="Singer S.R."/>
            <person name="Sinharoy S."/>
            <person name="Sterck L."/>
            <person name="Viollet A."/>
            <person name="Wang B.B."/>
            <person name="Wang K."/>
            <person name="Wang M."/>
            <person name="Wang X."/>
            <person name="Warfsmann J."/>
            <person name="Weissenbach J."/>
            <person name="White D.D."/>
            <person name="White J.D."/>
            <person name="Wiley G.B."/>
            <person name="Wincker P."/>
            <person name="Xing Y."/>
            <person name="Yang L."/>
            <person name="Yao Z."/>
            <person name="Ying F."/>
            <person name="Zhai J."/>
            <person name="Zhou L."/>
            <person name="Zuber A."/>
            <person name="Denarie J."/>
            <person name="Dixon R.A."/>
            <person name="May G.D."/>
            <person name="Schwartz D.C."/>
            <person name="Rogers J."/>
            <person name="Quetier F."/>
            <person name="Town C.D."/>
            <person name="Roe B.A."/>
        </authorList>
    </citation>
    <scope>NUCLEOTIDE SEQUENCE [LARGE SCALE GENOMIC DNA]</scope>
    <source>
        <strain evidence="1">A17</strain>
        <strain evidence="2 3">cv. Jemalong A17</strain>
    </source>
</reference>
<reference evidence="1 3" key="2">
    <citation type="journal article" date="2014" name="BMC Genomics">
        <title>An improved genome release (version Mt4.0) for the model legume Medicago truncatula.</title>
        <authorList>
            <person name="Tang H."/>
            <person name="Krishnakumar V."/>
            <person name="Bidwell S."/>
            <person name="Rosen B."/>
            <person name="Chan A."/>
            <person name="Zhou S."/>
            <person name="Gentzbittel L."/>
            <person name="Childs K.L."/>
            <person name="Yandell M."/>
            <person name="Gundlach H."/>
            <person name="Mayer K.F."/>
            <person name="Schwartz D.C."/>
            <person name="Town C.D."/>
        </authorList>
    </citation>
    <scope>GENOME REANNOTATION</scope>
    <source>
        <strain evidence="2 3">cv. Jemalong A17</strain>
    </source>
</reference>
<dbReference type="PANTHER" id="PTHR35516:SF11">
    <property type="entry name" value="CYTOCHROME B6-F COMPLEX SUBUNIT 5"/>
    <property type="match status" value="1"/>
</dbReference>
<protein>
    <submittedName>
        <fullName evidence="1 2">Uncharacterized protein</fullName>
    </submittedName>
</protein>
<keyword evidence="3" id="KW-1185">Reference proteome</keyword>
<dbReference type="PANTHER" id="PTHR35516">
    <property type="entry name" value="CYTOCHROME B6-F COMPLEX SUBUNIT 5"/>
    <property type="match status" value="1"/>
</dbReference>
<evidence type="ECO:0000313" key="2">
    <source>
        <dbReference type="EnsemblPlants" id="AET02844"/>
    </source>
</evidence>
<accession>A0A0C3Y0Q1</accession>